<dbReference type="AlphaFoldDB" id="A0A6J4QAQ7"/>
<name>A0A6J4QAQ7_9BACT</name>
<evidence type="ECO:0000313" key="1">
    <source>
        <dbReference type="EMBL" id="CAA9432612.1"/>
    </source>
</evidence>
<dbReference type="GO" id="GO:0000428">
    <property type="term" value="C:DNA-directed RNA polymerase complex"/>
    <property type="evidence" value="ECO:0007669"/>
    <property type="project" value="UniProtKB-KW"/>
</dbReference>
<dbReference type="EC" id="2.7.7.6" evidence="1"/>
<keyword evidence="1" id="KW-0548">Nucleotidyltransferase</keyword>
<feature type="non-terminal residue" evidence="1">
    <location>
        <position position="75"/>
    </location>
</feature>
<sequence>AYPARQPERHPFVELRRGQEAGDDQLPYLSGGEGRALLRADLRPGARLGVLVRQVQGHEVQGHHLRPLRREGDAQ</sequence>
<protein>
    <submittedName>
        <fullName evidence="1">DNA-directed RNA polymerase beta' subunit</fullName>
        <ecNumber evidence="1">2.7.7.6</ecNumber>
    </submittedName>
</protein>
<keyword evidence="1" id="KW-0808">Transferase</keyword>
<dbReference type="EMBL" id="CADCUQ010000828">
    <property type="protein sequence ID" value="CAA9432612.1"/>
    <property type="molecule type" value="Genomic_DNA"/>
</dbReference>
<dbReference type="GO" id="GO:0003899">
    <property type="term" value="F:DNA-directed RNA polymerase activity"/>
    <property type="evidence" value="ECO:0007669"/>
    <property type="project" value="UniProtKB-EC"/>
</dbReference>
<reference evidence="1" key="1">
    <citation type="submission" date="2020-02" db="EMBL/GenBank/DDBJ databases">
        <authorList>
            <person name="Meier V. D."/>
        </authorList>
    </citation>
    <scope>NUCLEOTIDE SEQUENCE</scope>
    <source>
        <strain evidence="1">AVDCRST_MAG64</strain>
    </source>
</reference>
<organism evidence="1">
    <name type="scientific">uncultured Phycisphaerae bacterium</name>
    <dbReference type="NCBI Taxonomy" id="904963"/>
    <lineage>
        <taxon>Bacteria</taxon>
        <taxon>Pseudomonadati</taxon>
        <taxon>Planctomycetota</taxon>
        <taxon>Phycisphaerae</taxon>
        <taxon>environmental samples</taxon>
    </lineage>
</organism>
<proteinExistence type="predicted"/>
<feature type="non-terminal residue" evidence="1">
    <location>
        <position position="1"/>
    </location>
</feature>
<keyword evidence="1" id="KW-0240">DNA-directed RNA polymerase</keyword>
<gene>
    <name evidence="1" type="ORF">AVDCRST_MAG64-3610</name>
</gene>
<keyword evidence="1" id="KW-0804">Transcription</keyword>
<accession>A0A6J4QAQ7</accession>